<dbReference type="Pfam" id="PF10103">
    <property type="entry name" value="Zincin_2"/>
    <property type="match status" value="1"/>
</dbReference>
<protein>
    <submittedName>
        <fullName evidence="2">Zinc-dependent metalloprotease</fullName>
    </submittedName>
</protein>
<reference evidence="2 3" key="1">
    <citation type="submission" date="2020-12" db="EMBL/GenBank/DDBJ databases">
        <title>FDA dAtabase for Regulatory Grade micrObial Sequences (FDA-ARGOS): Supporting development and validation of Infectious Disease Dx tests.</title>
        <authorList>
            <person name="Sproer C."/>
            <person name="Gronow S."/>
            <person name="Severitt S."/>
            <person name="Schroder I."/>
            <person name="Tallon L."/>
            <person name="Sadzewicz L."/>
            <person name="Zhao X."/>
            <person name="Boylan J."/>
            <person name="Ott S."/>
            <person name="Bowen H."/>
            <person name="Vavikolanu K."/>
            <person name="Mehta A."/>
            <person name="Aluvathingal J."/>
            <person name="Nadendla S."/>
            <person name="Lowell S."/>
            <person name="Myers T."/>
            <person name="Yan Y."/>
            <person name="Sichtig H."/>
        </authorList>
    </citation>
    <scope>NUCLEOTIDE SEQUENCE [LARGE SCALE GENOMIC DNA]</scope>
    <source>
        <strain evidence="2 3">FDAARGOS_985</strain>
    </source>
</reference>
<keyword evidence="2" id="KW-0645">Protease</keyword>
<proteinExistence type="predicted"/>
<dbReference type="AlphaFoldDB" id="A0AAP9Y5L2"/>
<evidence type="ECO:0000256" key="1">
    <source>
        <dbReference type="SAM" id="MobiDB-lite"/>
    </source>
</evidence>
<gene>
    <name evidence="2" type="ORF">I6H42_04820</name>
</gene>
<accession>A0AAP9Y5L2</accession>
<name>A0AAP9Y5L2_9ACTO</name>
<dbReference type="PANTHER" id="PTHR39420:SF2">
    <property type="entry name" value="HYDROLASE"/>
    <property type="match status" value="1"/>
</dbReference>
<dbReference type="GO" id="GO:0008237">
    <property type="term" value="F:metallopeptidase activity"/>
    <property type="evidence" value="ECO:0007669"/>
    <property type="project" value="UniProtKB-KW"/>
</dbReference>
<feature type="region of interest" description="Disordered" evidence="1">
    <location>
        <begin position="455"/>
        <end position="493"/>
    </location>
</feature>
<organism evidence="2 3">
    <name type="scientific">Schaalia meyeri</name>
    <dbReference type="NCBI Taxonomy" id="52773"/>
    <lineage>
        <taxon>Bacteria</taxon>
        <taxon>Bacillati</taxon>
        <taxon>Actinomycetota</taxon>
        <taxon>Actinomycetes</taxon>
        <taxon>Actinomycetales</taxon>
        <taxon>Actinomycetaceae</taxon>
        <taxon>Schaalia</taxon>
    </lineage>
</organism>
<keyword evidence="3" id="KW-1185">Reference proteome</keyword>
<evidence type="ECO:0000313" key="2">
    <source>
        <dbReference type="EMBL" id="QQC43142.1"/>
    </source>
</evidence>
<keyword evidence="2" id="KW-0378">Hydrolase</keyword>
<feature type="compositionally biased region" description="Basic and acidic residues" evidence="1">
    <location>
        <begin position="480"/>
        <end position="493"/>
    </location>
</feature>
<dbReference type="RefSeq" id="WP_074633562.1">
    <property type="nucleotide sequence ID" value="NZ_CP066065.1"/>
</dbReference>
<dbReference type="Proteomes" id="UP000595220">
    <property type="component" value="Chromosome"/>
</dbReference>
<sequence length="493" mass="52924">MNENESDTPFEDFLRSILGDEAAAEAVRALEAQGFDPANLPAEFSDPARMRAALGQFQFLMDTTAGPVNWRVVEDSAKQAAYASGDPAPTATEAEAARQAMTVADLWLDAATDFASGPVSRDVWSRVTWVDRTIPTWKRICEPVALNVSRALSAALSEQFSQDGLGDSTSLPEGMAAMLGKTQEMMPRLSAMMFSAQIARTLAALAGESFGTYDTGIPLSDASHAALVPHNVAKFAEGLDIPFDEVRQFLAVREAAHRRLFASVPWLEGDLVRVVERYASQIAIDPEAISQVARSVDPSDPSSVESALSGGVFALSTTPDQRRALTRLETMLALIEGWVEVVTAQATLPYLPHADALREMMRRRRATGGPAEDILGTLMGLQMRPRQARGAASIFALVEADGGRDAREALWSHPDMVPSETELATPDTFLALRQAAAAEDADIDAALNSLLDGTLGWADGLSPDDQDAADPDGTASQNDIPKDKENTDPDEPK</sequence>
<keyword evidence="2" id="KW-0482">Metalloprotease</keyword>
<evidence type="ECO:0000313" key="3">
    <source>
        <dbReference type="Proteomes" id="UP000595220"/>
    </source>
</evidence>
<dbReference type="NCBIfam" id="TIGR03624">
    <property type="entry name" value="putative hydrolase"/>
    <property type="match status" value="1"/>
</dbReference>
<dbReference type="SUPFAM" id="SSF55486">
    <property type="entry name" value="Metalloproteases ('zincins'), catalytic domain"/>
    <property type="match status" value="1"/>
</dbReference>
<dbReference type="PANTHER" id="PTHR39420">
    <property type="match status" value="1"/>
</dbReference>
<dbReference type="InterPro" id="IPR018766">
    <property type="entry name" value="Zinicin_2"/>
</dbReference>
<dbReference type="EMBL" id="CP066065">
    <property type="protein sequence ID" value="QQC43142.1"/>
    <property type="molecule type" value="Genomic_DNA"/>
</dbReference>
<dbReference type="InterPro" id="IPR042271">
    <property type="entry name" value="Zinicin_2_N"/>
</dbReference>
<dbReference type="Gene3D" id="1.20.150.30">
    <property type="entry name" value="Zincin-like metallopeptidase, N-terminal domain"/>
    <property type="match status" value="1"/>
</dbReference>